<evidence type="ECO:0000313" key="2">
    <source>
        <dbReference type="Proteomes" id="UP000299102"/>
    </source>
</evidence>
<organism evidence="1 2">
    <name type="scientific">Eumeta variegata</name>
    <name type="common">Bagworm moth</name>
    <name type="synonym">Eumeta japonica</name>
    <dbReference type="NCBI Taxonomy" id="151549"/>
    <lineage>
        <taxon>Eukaryota</taxon>
        <taxon>Metazoa</taxon>
        <taxon>Ecdysozoa</taxon>
        <taxon>Arthropoda</taxon>
        <taxon>Hexapoda</taxon>
        <taxon>Insecta</taxon>
        <taxon>Pterygota</taxon>
        <taxon>Neoptera</taxon>
        <taxon>Endopterygota</taxon>
        <taxon>Lepidoptera</taxon>
        <taxon>Glossata</taxon>
        <taxon>Ditrysia</taxon>
        <taxon>Tineoidea</taxon>
        <taxon>Psychidae</taxon>
        <taxon>Oiketicinae</taxon>
        <taxon>Eumeta</taxon>
    </lineage>
</organism>
<dbReference type="Proteomes" id="UP000299102">
    <property type="component" value="Unassembled WGS sequence"/>
</dbReference>
<dbReference type="EMBL" id="BGZK01000321">
    <property type="protein sequence ID" value="GBP36616.1"/>
    <property type="molecule type" value="Genomic_DNA"/>
</dbReference>
<protein>
    <submittedName>
        <fullName evidence="1">Uncharacterized protein</fullName>
    </submittedName>
</protein>
<proteinExistence type="predicted"/>
<comment type="caution">
    <text evidence="1">The sequence shown here is derived from an EMBL/GenBank/DDBJ whole genome shotgun (WGS) entry which is preliminary data.</text>
</comment>
<reference evidence="1 2" key="1">
    <citation type="journal article" date="2019" name="Commun. Biol.">
        <title>The bagworm genome reveals a unique fibroin gene that provides high tensile strength.</title>
        <authorList>
            <person name="Kono N."/>
            <person name="Nakamura H."/>
            <person name="Ohtoshi R."/>
            <person name="Tomita M."/>
            <person name="Numata K."/>
            <person name="Arakawa K."/>
        </authorList>
    </citation>
    <scope>NUCLEOTIDE SEQUENCE [LARGE SCALE GENOMIC DNA]</scope>
</reference>
<sequence length="231" mass="26373">MAPTQIFYNGNPSFTIFTKIRSGGTGNVTPHKLETVQRRRVAHATALHIQLVVSHGGGARPDVSTSAHARVRTGSTPCALILPHTAPACSRSRHCGRVRVFVRFAANQKYPYFVRRKAPPDLHSTSREWVRRLNSENRPERELSAAASVGGRYRRVRYLAITAPPALTRNELLHTDRSRRSVCDFRFRFRSRVRSRLDSRFRSRSCTESRFQFRPLFNSDEIIPVEHTLLP</sequence>
<accession>A0A4C1VCV6</accession>
<dbReference type="AlphaFoldDB" id="A0A4C1VCV6"/>
<keyword evidence="2" id="KW-1185">Reference proteome</keyword>
<evidence type="ECO:0000313" key="1">
    <source>
        <dbReference type="EMBL" id="GBP36616.1"/>
    </source>
</evidence>
<gene>
    <name evidence="1" type="ORF">EVAR_35199_1</name>
</gene>
<name>A0A4C1VCV6_EUMVA</name>